<comment type="caution">
    <text evidence="2">The sequence shown here is derived from an EMBL/GenBank/DDBJ whole genome shotgun (WGS) entry which is preliminary data.</text>
</comment>
<organism evidence="2 3">
    <name type="scientific">Pelagomonas calceolata</name>
    <dbReference type="NCBI Taxonomy" id="35677"/>
    <lineage>
        <taxon>Eukaryota</taxon>
        <taxon>Sar</taxon>
        <taxon>Stramenopiles</taxon>
        <taxon>Ochrophyta</taxon>
        <taxon>Pelagophyceae</taxon>
        <taxon>Pelagomonadales</taxon>
        <taxon>Pelagomonadaceae</taxon>
        <taxon>Pelagomonas</taxon>
    </lineage>
</organism>
<evidence type="ECO:0000259" key="1">
    <source>
        <dbReference type="PROSITE" id="PS50280"/>
    </source>
</evidence>
<sequence length="397" mass="42915">MAALVTDDVAAAGIAKAMAKLQTEDEPGDWTEGMDASQLERAKASLRWAPGYYERVEAGARSTCVKPSALHGAGLFATRAFRRGDVVLRERPLVAMQDLANKREVVACGNCLKFIDLGNELLRLVKDEDDGRRCAHDAVCQVPRGGPEGVCCHAQCGELYCSIRCRDEHLRRGHGCLCVGHITEETASTSPLFQYKVLAAQSNEILLLAAEVAVLWLGRGDEAFTSFVREPWDDVIMKAAALRNDGDAGELASSLRALCGDAAPLLKAALTPHFGERASIIDAAWLARVIGTFEQNNIGIRRGHPLDGKDKDEWPPLEGTALYSAACRANHACAPNCDVIYEDGGPLRVSLVAARDIREGEELTISYVDSDQDAVDRRAATADYGFLCECPRCAGVD</sequence>
<dbReference type="Gene3D" id="1.10.220.160">
    <property type="match status" value="1"/>
</dbReference>
<feature type="domain" description="SET" evidence="1">
    <location>
        <begin position="61"/>
        <end position="368"/>
    </location>
</feature>
<dbReference type="Gene3D" id="6.10.140.2220">
    <property type="match status" value="1"/>
</dbReference>
<dbReference type="InterPro" id="IPR001214">
    <property type="entry name" value="SET_dom"/>
</dbReference>
<proteinExistence type="predicted"/>
<protein>
    <recommendedName>
        <fullName evidence="1">SET domain-containing protein</fullName>
    </recommendedName>
</protein>
<dbReference type="SMART" id="SM00317">
    <property type="entry name" value="SET"/>
    <property type="match status" value="1"/>
</dbReference>
<dbReference type="Gene3D" id="2.170.270.10">
    <property type="entry name" value="SET domain"/>
    <property type="match status" value="1"/>
</dbReference>
<keyword evidence="3" id="KW-1185">Reference proteome</keyword>
<reference evidence="2" key="1">
    <citation type="submission" date="2021-11" db="EMBL/GenBank/DDBJ databases">
        <authorList>
            <consortium name="Genoscope - CEA"/>
            <person name="William W."/>
        </authorList>
    </citation>
    <scope>NUCLEOTIDE SEQUENCE</scope>
</reference>
<dbReference type="EMBL" id="CAKKNE010000005">
    <property type="protein sequence ID" value="CAH0376315.1"/>
    <property type="molecule type" value="Genomic_DNA"/>
</dbReference>
<dbReference type="PROSITE" id="PS50280">
    <property type="entry name" value="SET"/>
    <property type="match status" value="1"/>
</dbReference>
<name>A0A8J2X2N8_9STRA</name>
<dbReference type="Pfam" id="PF00856">
    <property type="entry name" value="SET"/>
    <property type="match status" value="1"/>
</dbReference>
<dbReference type="InterPro" id="IPR044237">
    <property type="entry name" value="ATXR2-like"/>
</dbReference>
<dbReference type="PANTHER" id="PTHR47436">
    <property type="entry name" value="HISTONE-LYSINE N-METHYLTRANSFERASE ATXR2"/>
    <property type="match status" value="1"/>
</dbReference>
<dbReference type="CDD" id="cd20071">
    <property type="entry name" value="SET_SMYD"/>
    <property type="match status" value="1"/>
</dbReference>
<dbReference type="OrthoDB" id="47172at2759"/>
<dbReference type="SUPFAM" id="SSF82199">
    <property type="entry name" value="SET domain"/>
    <property type="match status" value="1"/>
</dbReference>
<dbReference type="GO" id="GO:0008168">
    <property type="term" value="F:methyltransferase activity"/>
    <property type="evidence" value="ECO:0007669"/>
    <property type="project" value="InterPro"/>
</dbReference>
<accession>A0A8J2X2N8</accession>
<gene>
    <name evidence="2" type="ORF">PECAL_5P08890</name>
</gene>
<evidence type="ECO:0000313" key="3">
    <source>
        <dbReference type="Proteomes" id="UP000789595"/>
    </source>
</evidence>
<dbReference type="Proteomes" id="UP000789595">
    <property type="component" value="Unassembled WGS sequence"/>
</dbReference>
<dbReference type="InterPro" id="IPR046341">
    <property type="entry name" value="SET_dom_sf"/>
</dbReference>
<evidence type="ECO:0000313" key="2">
    <source>
        <dbReference type="EMBL" id="CAH0376315.1"/>
    </source>
</evidence>
<dbReference type="AlphaFoldDB" id="A0A8J2X2N8"/>
<dbReference type="PANTHER" id="PTHR47436:SF1">
    <property type="entry name" value="SET DOMAIN-CONTAINING PROTEIN"/>
    <property type="match status" value="1"/>
</dbReference>